<dbReference type="OrthoDB" id="410381at2759"/>
<dbReference type="AlphaFoldDB" id="A0A183TK70"/>
<reference evidence="1 2" key="2">
    <citation type="submission" date="2018-11" db="EMBL/GenBank/DDBJ databases">
        <authorList>
            <consortium name="Pathogen Informatics"/>
        </authorList>
    </citation>
    <scope>NUCLEOTIDE SEQUENCE [LARGE SCALE GENOMIC DNA]</scope>
    <source>
        <strain evidence="1 2">NST_G2</strain>
    </source>
</reference>
<protein>
    <submittedName>
        <fullName evidence="1 3">Uncharacterized protein</fullName>
    </submittedName>
</protein>
<dbReference type="EMBL" id="UYSU01041636">
    <property type="protein sequence ID" value="VDM03254.1"/>
    <property type="molecule type" value="Genomic_DNA"/>
</dbReference>
<dbReference type="Gene3D" id="3.60.10.10">
    <property type="entry name" value="Endonuclease/exonuclease/phosphatase"/>
    <property type="match status" value="1"/>
</dbReference>
<evidence type="ECO:0000313" key="2">
    <source>
        <dbReference type="Proteomes" id="UP000275846"/>
    </source>
</evidence>
<name>A0A183TK70_SCHSO</name>
<evidence type="ECO:0000313" key="3">
    <source>
        <dbReference type="WBParaSite" id="SSLN_0001751501-mRNA-1"/>
    </source>
</evidence>
<organism evidence="3">
    <name type="scientific">Schistocephalus solidus</name>
    <name type="common">Tapeworm</name>
    <dbReference type="NCBI Taxonomy" id="70667"/>
    <lineage>
        <taxon>Eukaryota</taxon>
        <taxon>Metazoa</taxon>
        <taxon>Spiralia</taxon>
        <taxon>Lophotrochozoa</taxon>
        <taxon>Platyhelminthes</taxon>
        <taxon>Cestoda</taxon>
        <taxon>Eucestoda</taxon>
        <taxon>Diphyllobothriidea</taxon>
        <taxon>Diphyllobothriidae</taxon>
        <taxon>Schistocephalus</taxon>
    </lineage>
</organism>
<dbReference type="Proteomes" id="UP000275846">
    <property type="component" value="Unassembled WGS sequence"/>
</dbReference>
<dbReference type="WBParaSite" id="SSLN_0001751501-mRNA-1">
    <property type="protein sequence ID" value="SSLN_0001751501-mRNA-1"/>
    <property type="gene ID" value="SSLN_0001751501"/>
</dbReference>
<evidence type="ECO:0000313" key="1">
    <source>
        <dbReference type="EMBL" id="VDM03254.1"/>
    </source>
</evidence>
<proteinExistence type="predicted"/>
<accession>A0A183TK70</accession>
<dbReference type="InterPro" id="IPR036691">
    <property type="entry name" value="Endo/exonu/phosph_ase_sf"/>
</dbReference>
<gene>
    <name evidence="1" type="ORF">SSLN_LOCUS16868</name>
</gene>
<keyword evidence="2" id="KW-1185">Reference proteome</keyword>
<sequence>MAIVARELAHYKMGIAALSETRLSEQGQLVEVGAGYPFFFWSGRPKAKQRNAVVTFAIRNDIMGRLPCLPQRINDRLRSLRLPLQRVNFATIISAYAPLMTSSDAVKDKFYEDLHNLFGTGPKADKLIVLGAFNDHSLLLL</sequence>
<dbReference type="SUPFAM" id="SSF56219">
    <property type="entry name" value="DNase I-like"/>
    <property type="match status" value="1"/>
</dbReference>
<reference evidence="3" key="1">
    <citation type="submission" date="2016-06" db="UniProtKB">
        <authorList>
            <consortium name="WormBaseParasite"/>
        </authorList>
    </citation>
    <scope>IDENTIFICATION</scope>
</reference>